<organism evidence="1 2">
    <name type="scientific">Eretmocerus hayati</name>
    <dbReference type="NCBI Taxonomy" id="131215"/>
    <lineage>
        <taxon>Eukaryota</taxon>
        <taxon>Metazoa</taxon>
        <taxon>Ecdysozoa</taxon>
        <taxon>Arthropoda</taxon>
        <taxon>Hexapoda</taxon>
        <taxon>Insecta</taxon>
        <taxon>Pterygota</taxon>
        <taxon>Neoptera</taxon>
        <taxon>Endopterygota</taxon>
        <taxon>Hymenoptera</taxon>
        <taxon>Apocrita</taxon>
        <taxon>Proctotrupomorpha</taxon>
        <taxon>Chalcidoidea</taxon>
        <taxon>Aphelinidae</taxon>
        <taxon>Aphelininae</taxon>
        <taxon>Eretmocerus</taxon>
    </lineage>
</organism>
<evidence type="ECO:0000313" key="2">
    <source>
        <dbReference type="Proteomes" id="UP001239111"/>
    </source>
</evidence>
<name>A0ACC2NC63_9HYME</name>
<reference evidence="1" key="1">
    <citation type="submission" date="2023-04" db="EMBL/GenBank/DDBJ databases">
        <title>A chromosome-level genome assembly of the parasitoid wasp Eretmocerus hayati.</title>
        <authorList>
            <person name="Zhong Y."/>
            <person name="Liu S."/>
            <person name="Liu Y."/>
        </authorList>
    </citation>
    <scope>NUCLEOTIDE SEQUENCE</scope>
    <source>
        <strain evidence="1">ZJU_SS_LIU_2023</strain>
    </source>
</reference>
<protein>
    <submittedName>
        <fullName evidence="1">Uncharacterized protein</fullName>
    </submittedName>
</protein>
<keyword evidence="2" id="KW-1185">Reference proteome</keyword>
<proteinExistence type="predicted"/>
<comment type="caution">
    <text evidence="1">The sequence shown here is derived from an EMBL/GenBank/DDBJ whole genome shotgun (WGS) entry which is preliminary data.</text>
</comment>
<evidence type="ECO:0000313" key="1">
    <source>
        <dbReference type="EMBL" id="KAJ8668750.1"/>
    </source>
</evidence>
<dbReference type="EMBL" id="CM056743">
    <property type="protein sequence ID" value="KAJ8668750.1"/>
    <property type="molecule type" value="Genomic_DNA"/>
</dbReference>
<accession>A0ACC2NC63</accession>
<sequence length="257" mass="28326">MTASRPIGIFTHETENLSKVSKIFLIKPDSVLDTLGHCLRVIWAEKKAGQDHDHHVFLTCLLQAVSRASLSTTVSGQGPPGNPGVTPLDEMFTGFQETTITCMECQNQVTKSRHFLELEIHPSDTTTVINSLEKRFATKSITRYCTACVKQTENKMMESLGEAPQILRLNLKGGTSCAEQSLVHDSFVDGLDLTPFEGRSRSSTTGGLRYELCSVLTQLDDHYQVFARVPSGDLYVFEDSNVSINSSESETDPQGYG</sequence>
<dbReference type="Proteomes" id="UP001239111">
    <property type="component" value="Chromosome 3"/>
</dbReference>
<gene>
    <name evidence="1" type="ORF">QAD02_000009</name>
</gene>